<dbReference type="EMBL" id="AXUT01000220">
    <property type="protein sequence ID" value="ESU78683.1"/>
    <property type="molecule type" value="Genomic_DNA"/>
</dbReference>
<accession>A0A090NX07</accession>
<organism evidence="1 2">
    <name type="scientific">Shigella dysenteriae WRSd3</name>
    <dbReference type="NCBI Taxonomy" id="1401327"/>
    <lineage>
        <taxon>Bacteria</taxon>
        <taxon>Pseudomonadati</taxon>
        <taxon>Pseudomonadota</taxon>
        <taxon>Gammaproteobacteria</taxon>
        <taxon>Enterobacterales</taxon>
        <taxon>Enterobacteriaceae</taxon>
        <taxon>Shigella</taxon>
    </lineage>
</organism>
<dbReference type="AlphaFoldDB" id="A0A090NX07"/>
<evidence type="ECO:0000313" key="1">
    <source>
        <dbReference type="EMBL" id="ESU78683.1"/>
    </source>
</evidence>
<comment type="caution">
    <text evidence="1">The sequence shown here is derived from an EMBL/GenBank/DDBJ whole genome shotgun (WGS) entry which is preliminary data.</text>
</comment>
<reference evidence="1 2" key="1">
    <citation type="submission" date="2013-10" db="EMBL/GenBank/DDBJ databases">
        <title>Draft genomes and the virulence plasmids of Sd1617 vaccine constructs: WRSd3 and WRSd5.</title>
        <authorList>
            <person name="Aksomboon Vongsawan A."/>
            <person name="Venkatesan M.M."/>
            <person name="Vaisvil B."/>
            <person name="Emel G."/>
            <person name="Kepatral V."/>
            <person name="Sethabutr O."/>
            <person name="Serichantalergs O."/>
            <person name="Mason C."/>
        </authorList>
    </citation>
    <scope>NUCLEOTIDE SEQUENCE [LARGE SCALE GENOMIC DNA]</scope>
    <source>
        <strain evidence="1 2">WRSd3</strain>
    </source>
</reference>
<gene>
    <name evidence="1" type="ORF">WRSd3_02698</name>
</gene>
<sequence length="31" mass="3689">MLRGISKPSGSCLRFYYRFNKLPHLVMLPTY</sequence>
<evidence type="ECO:0000313" key="2">
    <source>
        <dbReference type="Proteomes" id="UP000017944"/>
    </source>
</evidence>
<proteinExistence type="predicted"/>
<name>A0A090NX07_SHIDY</name>
<dbReference type="Proteomes" id="UP000017944">
    <property type="component" value="Unassembled WGS sequence"/>
</dbReference>
<protein>
    <submittedName>
        <fullName evidence="1">Uncharacterized protein</fullName>
    </submittedName>
</protein>